<dbReference type="KEGG" id="euz:DVS28_a1467"/>
<dbReference type="SUPFAM" id="SSF53649">
    <property type="entry name" value="Alkaline phosphatase-like"/>
    <property type="match status" value="1"/>
</dbReference>
<dbReference type="InterPro" id="IPR002591">
    <property type="entry name" value="Phosphodiest/P_Trfase"/>
</dbReference>
<dbReference type="Pfam" id="PF01663">
    <property type="entry name" value="Phosphodiest"/>
    <property type="match status" value="1"/>
</dbReference>
<dbReference type="Pfam" id="PF04122">
    <property type="entry name" value="CW_binding_2"/>
    <property type="match status" value="3"/>
</dbReference>
<feature type="chain" id="PRO_5039552597" description="Type I phosphodiesterase / nucleotide pyrophosphatase" evidence="1">
    <location>
        <begin position="29"/>
        <end position="819"/>
    </location>
</feature>
<gene>
    <name evidence="2" type="ORF">DVS28_a1467</name>
</gene>
<dbReference type="Gene3D" id="3.40.720.10">
    <property type="entry name" value="Alkaline Phosphatase, subunit A"/>
    <property type="match status" value="1"/>
</dbReference>
<proteinExistence type="predicted"/>
<dbReference type="PROSITE" id="PS51318">
    <property type="entry name" value="TAT"/>
    <property type="match status" value="1"/>
</dbReference>
<accession>A0A346XVB8</accession>
<protein>
    <recommendedName>
        <fullName evidence="4">Type I phosphodiesterase / nucleotide pyrophosphatase</fullName>
    </recommendedName>
</protein>
<evidence type="ECO:0000313" key="2">
    <source>
        <dbReference type="EMBL" id="AXV06165.1"/>
    </source>
</evidence>
<feature type="signal peptide" evidence="1">
    <location>
        <begin position="1"/>
        <end position="28"/>
    </location>
</feature>
<dbReference type="InterPro" id="IPR007253">
    <property type="entry name" value="Cell_wall-bd_2"/>
</dbReference>
<name>A0A346XVB8_9ACTN</name>
<keyword evidence="1" id="KW-0732">Signal</keyword>
<dbReference type="Gene3D" id="3.40.50.12090">
    <property type="match status" value="1"/>
</dbReference>
<dbReference type="OrthoDB" id="9771966at2"/>
<dbReference type="EMBL" id="CP031165">
    <property type="protein sequence ID" value="AXV06165.1"/>
    <property type="molecule type" value="Genomic_DNA"/>
</dbReference>
<dbReference type="PANTHER" id="PTHR30032:SF8">
    <property type="entry name" value="GERMINATION-SPECIFIC N-ACETYLMURAMOYL-L-ALANINE AMIDASE"/>
    <property type="match status" value="1"/>
</dbReference>
<sequence length="819" mass="84500">MTSVSRRAFLRGSAAAVSVATVSPAALAAAGLTAPAFAQQTTDAGEDWVRVYLVVIDGLRPDEVVQMPTLNQLATDGWYYPNSRAQMIAETTPNHVSMITGMRVDRHGMPGNDVAYVDDNIGVTPRYLQTDTLYSLIARQAPDMVATAATSKEYIVQMTKHMRVDRGTEDADATNDPFIVPVSGHAIDAEVGPDALAQSTDLDPDFGWMSLGDVDRVGHTDLSGATGLPPVARTLSLQTADLHVGRLVSALQDAGRWDNTVMIVTADHSMDWSTPDSIVSLSATFDEDADLAGRYDVAQNGGAGIYWLRSPDADGADERLKAMRNIAMATDGVTEAWYTRPNPADGGTDFWVGVTRPDWGLTGDRTGDLVVFVADGYRLTEPAQASNPIPGNHGHVATLPIPQIIAGGWDGLNANDDVPGGEAEDVADDVRLEGQGENIDIAPTVAWLLNLNPPPGGYDGRVLSEAFARRPDPRVPVVDVPNVPRYREAAGDSRQATSVALSMMAFPEATDADGNPVVSTVVLASGDTFPDALAATPLAVASGGPLLLTPSQALDSAVAAEIQRLSPTTVYLVGGETALSPAVESAVAGLGVETVTRLAGDSRYGTAAAIAAELVGGAAGPALPGFGQDAGGAGPDVILASGENFPDALAAGPLAAVGGRVILLTRPDELPEATAAALASLAPSRVIVAGGPAAVSDAVLEALAADADVERLGGDGRFDTAALLMERTIREGGLTDLAFVVSGDGFADALAAGATVGLMGGMLVPLSPAGLRSSGGAGEVLLERADGLVEVVWVGGTAALPTDLRDQVEARILLTRSRT</sequence>
<dbReference type="InterPro" id="IPR017850">
    <property type="entry name" value="Alkaline_phosphatase_core_sf"/>
</dbReference>
<evidence type="ECO:0000256" key="1">
    <source>
        <dbReference type="SAM" id="SignalP"/>
    </source>
</evidence>
<dbReference type="Proteomes" id="UP000264006">
    <property type="component" value="Chromosome"/>
</dbReference>
<dbReference type="AlphaFoldDB" id="A0A346XVB8"/>
<dbReference type="PANTHER" id="PTHR30032">
    <property type="entry name" value="N-ACETYLMURAMOYL-L-ALANINE AMIDASE-RELATED"/>
    <property type="match status" value="1"/>
</dbReference>
<organism evidence="2 3">
    <name type="scientific">Euzebya pacifica</name>
    <dbReference type="NCBI Taxonomy" id="1608957"/>
    <lineage>
        <taxon>Bacteria</taxon>
        <taxon>Bacillati</taxon>
        <taxon>Actinomycetota</taxon>
        <taxon>Nitriliruptoria</taxon>
        <taxon>Euzebyales</taxon>
    </lineage>
</organism>
<dbReference type="InterPro" id="IPR006311">
    <property type="entry name" value="TAT_signal"/>
</dbReference>
<evidence type="ECO:0008006" key="4">
    <source>
        <dbReference type="Google" id="ProtNLM"/>
    </source>
</evidence>
<keyword evidence="3" id="KW-1185">Reference proteome</keyword>
<reference evidence="2 3" key="1">
    <citation type="submission" date="2018-09" db="EMBL/GenBank/DDBJ databases">
        <title>Complete genome sequence of Euzebya sp. DY32-46 isolated from seawater of Pacific Ocean.</title>
        <authorList>
            <person name="Xu L."/>
            <person name="Wu Y.-H."/>
            <person name="Xu X.-W."/>
        </authorList>
    </citation>
    <scope>NUCLEOTIDE SEQUENCE [LARGE SCALE GENOMIC DNA]</scope>
    <source>
        <strain evidence="2 3">DY32-46</strain>
    </source>
</reference>
<dbReference type="InterPro" id="IPR051922">
    <property type="entry name" value="Bact_Sporulation_Assoc"/>
</dbReference>
<dbReference type="RefSeq" id="WP_114590861.1">
    <property type="nucleotide sequence ID" value="NZ_CP031165.1"/>
</dbReference>
<evidence type="ECO:0000313" key="3">
    <source>
        <dbReference type="Proteomes" id="UP000264006"/>
    </source>
</evidence>